<feature type="transmembrane region" description="Helical" evidence="7">
    <location>
        <begin position="107"/>
        <end position="127"/>
    </location>
</feature>
<sequence length="297" mass="32613">MHTLHRQHQREVLWMIGPAVLTLIVFSLYPLIYSIALSATDSQLARPFREFIAFKNYTNAARDALFGNSLVLTFVYAFGVTAIETVIGFGLALLLNRESGPTRFARTLGLLPFITPPVAIAAIWRLIYDPSSGMLNHYLVRAGILEQNVAFLGVPGLAMASVMLVDIWQWTPFVFLLSLAVLAGLPHEPYEAAAVDGANGWQQFIHLTLPLCLPGVLVIAILRLIGAMKVFDLVFMLTFGGPGSSTQVASFYIYKTAFQQFKTGYASAMTIIVIVILSVLVALLTALYRRAQAKYGP</sequence>
<feature type="transmembrane region" description="Helical" evidence="7">
    <location>
        <begin position="139"/>
        <end position="160"/>
    </location>
</feature>
<keyword evidence="4 7" id="KW-0812">Transmembrane</keyword>
<feature type="transmembrane region" description="Helical" evidence="7">
    <location>
        <begin position="12"/>
        <end position="32"/>
    </location>
</feature>
<feature type="transmembrane region" description="Helical" evidence="7">
    <location>
        <begin position="233"/>
        <end position="254"/>
    </location>
</feature>
<dbReference type="Proteomes" id="UP000230790">
    <property type="component" value="Unassembled WGS sequence"/>
</dbReference>
<proteinExistence type="inferred from homology"/>
<dbReference type="InterPro" id="IPR000515">
    <property type="entry name" value="MetI-like"/>
</dbReference>
<evidence type="ECO:0000256" key="6">
    <source>
        <dbReference type="ARBA" id="ARBA00023136"/>
    </source>
</evidence>
<dbReference type="PROSITE" id="PS50928">
    <property type="entry name" value="ABC_TM1"/>
    <property type="match status" value="1"/>
</dbReference>
<dbReference type="EMBL" id="PGTN01000076">
    <property type="protein sequence ID" value="PJF46989.1"/>
    <property type="molecule type" value="Genomic_DNA"/>
</dbReference>
<evidence type="ECO:0000256" key="1">
    <source>
        <dbReference type="ARBA" id="ARBA00004651"/>
    </source>
</evidence>
<feature type="domain" description="ABC transmembrane type-1" evidence="8">
    <location>
        <begin position="70"/>
        <end position="284"/>
    </location>
</feature>
<keyword evidence="3" id="KW-1003">Cell membrane</keyword>
<feature type="transmembrane region" description="Helical" evidence="7">
    <location>
        <begin position="266"/>
        <end position="288"/>
    </location>
</feature>
<comment type="similarity">
    <text evidence="7">Belongs to the binding-protein-dependent transport system permease family.</text>
</comment>
<keyword evidence="2 7" id="KW-0813">Transport</keyword>
<dbReference type="PANTHER" id="PTHR43005">
    <property type="entry name" value="BLR7065 PROTEIN"/>
    <property type="match status" value="1"/>
</dbReference>
<keyword evidence="5 7" id="KW-1133">Transmembrane helix</keyword>
<evidence type="ECO:0000256" key="4">
    <source>
        <dbReference type="ARBA" id="ARBA00022692"/>
    </source>
</evidence>
<dbReference type="PANTHER" id="PTHR43005:SF1">
    <property type="entry name" value="SPERMIDINE_PUTRESCINE TRANSPORT SYSTEM PERMEASE PROTEIN"/>
    <property type="match status" value="1"/>
</dbReference>
<evidence type="ECO:0000256" key="5">
    <source>
        <dbReference type="ARBA" id="ARBA00022989"/>
    </source>
</evidence>
<reference evidence="9 10" key="1">
    <citation type="submission" date="2017-11" db="EMBL/GenBank/DDBJ databases">
        <title>Evolution of Phototrophy in the Chloroflexi Phylum Driven by Horizontal Gene Transfer.</title>
        <authorList>
            <person name="Ward L.M."/>
            <person name="Hemp J."/>
            <person name="Shih P.M."/>
            <person name="Mcglynn S.E."/>
            <person name="Fischer W."/>
        </authorList>
    </citation>
    <scope>NUCLEOTIDE SEQUENCE [LARGE SCALE GENOMIC DNA]</scope>
    <source>
        <strain evidence="9">JP3_7</strain>
    </source>
</reference>
<feature type="transmembrane region" description="Helical" evidence="7">
    <location>
        <begin position="205"/>
        <end position="226"/>
    </location>
</feature>
<evidence type="ECO:0000256" key="3">
    <source>
        <dbReference type="ARBA" id="ARBA00022475"/>
    </source>
</evidence>
<keyword evidence="6 7" id="KW-0472">Membrane</keyword>
<evidence type="ECO:0000256" key="2">
    <source>
        <dbReference type="ARBA" id="ARBA00022448"/>
    </source>
</evidence>
<comment type="caution">
    <text evidence="9">The sequence shown here is derived from an EMBL/GenBank/DDBJ whole genome shotgun (WGS) entry which is preliminary data.</text>
</comment>
<dbReference type="AlphaFoldDB" id="A0A2M8QB23"/>
<organism evidence="9 10">
    <name type="scientific">Candidatus Thermofonsia Clade 3 bacterium</name>
    <dbReference type="NCBI Taxonomy" id="2364212"/>
    <lineage>
        <taxon>Bacteria</taxon>
        <taxon>Bacillati</taxon>
        <taxon>Chloroflexota</taxon>
        <taxon>Candidatus Thermofontia</taxon>
        <taxon>Candidatus Thermofonsia Clade 3</taxon>
    </lineage>
</organism>
<evidence type="ECO:0000313" key="9">
    <source>
        <dbReference type="EMBL" id="PJF46989.1"/>
    </source>
</evidence>
<evidence type="ECO:0000256" key="7">
    <source>
        <dbReference type="RuleBase" id="RU363032"/>
    </source>
</evidence>
<name>A0A2M8QB23_9CHLR</name>
<evidence type="ECO:0000259" key="8">
    <source>
        <dbReference type="PROSITE" id="PS50928"/>
    </source>
</evidence>
<protein>
    <submittedName>
        <fullName evidence="9">ABC transporter permease</fullName>
    </submittedName>
</protein>
<dbReference type="Gene3D" id="1.10.3720.10">
    <property type="entry name" value="MetI-like"/>
    <property type="match status" value="1"/>
</dbReference>
<feature type="transmembrane region" description="Helical" evidence="7">
    <location>
        <begin position="74"/>
        <end position="95"/>
    </location>
</feature>
<dbReference type="Pfam" id="PF00528">
    <property type="entry name" value="BPD_transp_1"/>
    <property type="match status" value="1"/>
</dbReference>
<dbReference type="GO" id="GO:0055085">
    <property type="term" value="P:transmembrane transport"/>
    <property type="evidence" value="ECO:0007669"/>
    <property type="project" value="InterPro"/>
</dbReference>
<dbReference type="GO" id="GO:0005886">
    <property type="term" value="C:plasma membrane"/>
    <property type="evidence" value="ECO:0007669"/>
    <property type="project" value="UniProtKB-SubCell"/>
</dbReference>
<comment type="subcellular location">
    <subcellularLocation>
        <location evidence="1 7">Cell membrane</location>
        <topology evidence="1 7">Multi-pass membrane protein</topology>
    </subcellularLocation>
</comment>
<dbReference type="CDD" id="cd06261">
    <property type="entry name" value="TM_PBP2"/>
    <property type="match status" value="1"/>
</dbReference>
<feature type="transmembrane region" description="Helical" evidence="7">
    <location>
        <begin position="167"/>
        <end position="185"/>
    </location>
</feature>
<gene>
    <name evidence="9" type="ORF">CUN48_11005</name>
</gene>
<evidence type="ECO:0000313" key="10">
    <source>
        <dbReference type="Proteomes" id="UP000230790"/>
    </source>
</evidence>
<accession>A0A2M8QB23</accession>
<dbReference type="InterPro" id="IPR035906">
    <property type="entry name" value="MetI-like_sf"/>
</dbReference>
<dbReference type="SUPFAM" id="SSF161098">
    <property type="entry name" value="MetI-like"/>
    <property type="match status" value="1"/>
</dbReference>